<protein>
    <submittedName>
        <fullName evidence="7">Response regulator</fullName>
    </submittedName>
</protein>
<dbReference type="GO" id="GO:0003700">
    <property type="term" value="F:DNA-binding transcription factor activity"/>
    <property type="evidence" value="ECO:0007669"/>
    <property type="project" value="InterPro"/>
</dbReference>
<feature type="domain" description="HTH araC/xylS-type" evidence="5">
    <location>
        <begin position="425"/>
        <end position="523"/>
    </location>
</feature>
<dbReference type="CDD" id="cd17536">
    <property type="entry name" value="REC_YesN-like"/>
    <property type="match status" value="1"/>
</dbReference>
<evidence type="ECO:0000313" key="7">
    <source>
        <dbReference type="EMBL" id="RUT40338.1"/>
    </source>
</evidence>
<dbReference type="RefSeq" id="WP_127194836.1">
    <property type="nucleotide sequence ID" value="NZ_RZNY01000038.1"/>
</dbReference>
<dbReference type="SUPFAM" id="SSF46689">
    <property type="entry name" value="Homeodomain-like"/>
    <property type="match status" value="2"/>
</dbReference>
<dbReference type="InterPro" id="IPR011006">
    <property type="entry name" value="CheY-like_superfamily"/>
</dbReference>
<dbReference type="PROSITE" id="PS50110">
    <property type="entry name" value="RESPONSE_REGULATORY"/>
    <property type="match status" value="1"/>
</dbReference>
<dbReference type="EMBL" id="RZNY01000038">
    <property type="protein sequence ID" value="RUT40338.1"/>
    <property type="molecule type" value="Genomic_DNA"/>
</dbReference>
<dbReference type="PANTHER" id="PTHR43280">
    <property type="entry name" value="ARAC-FAMILY TRANSCRIPTIONAL REGULATOR"/>
    <property type="match status" value="1"/>
</dbReference>
<dbReference type="SMART" id="SM00342">
    <property type="entry name" value="HTH_ARAC"/>
    <property type="match status" value="1"/>
</dbReference>
<dbReference type="GO" id="GO:0000160">
    <property type="term" value="P:phosphorelay signal transduction system"/>
    <property type="evidence" value="ECO:0007669"/>
    <property type="project" value="InterPro"/>
</dbReference>
<dbReference type="Gene3D" id="3.40.50.2300">
    <property type="match status" value="1"/>
</dbReference>
<dbReference type="SUPFAM" id="SSF52172">
    <property type="entry name" value="CheY-like"/>
    <property type="match status" value="1"/>
</dbReference>
<accession>A0A433XZ18</accession>
<evidence type="ECO:0000256" key="2">
    <source>
        <dbReference type="ARBA" id="ARBA00023125"/>
    </source>
</evidence>
<keyword evidence="1" id="KW-0805">Transcription regulation</keyword>
<dbReference type="AlphaFoldDB" id="A0A433XZ18"/>
<dbReference type="InterPro" id="IPR001789">
    <property type="entry name" value="Sig_transdc_resp-reg_receiver"/>
</dbReference>
<keyword evidence="2" id="KW-0238">DNA-binding</keyword>
<reference evidence="7 8" key="1">
    <citation type="submission" date="2018-12" db="EMBL/GenBank/DDBJ databases">
        <authorList>
            <person name="Sun L."/>
            <person name="Chen Z."/>
        </authorList>
    </citation>
    <scope>NUCLEOTIDE SEQUENCE [LARGE SCALE GENOMIC DNA]</scope>
    <source>
        <strain evidence="7 8">DSM 15890</strain>
    </source>
</reference>
<dbReference type="GO" id="GO:0043565">
    <property type="term" value="F:sequence-specific DNA binding"/>
    <property type="evidence" value="ECO:0007669"/>
    <property type="project" value="InterPro"/>
</dbReference>
<dbReference type="PANTHER" id="PTHR43280:SF28">
    <property type="entry name" value="HTH-TYPE TRANSCRIPTIONAL ACTIVATOR RHAS"/>
    <property type="match status" value="1"/>
</dbReference>
<organism evidence="7 8">
    <name type="scientific">Paenibacillus anaericanus</name>
    <dbReference type="NCBI Taxonomy" id="170367"/>
    <lineage>
        <taxon>Bacteria</taxon>
        <taxon>Bacillati</taxon>
        <taxon>Bacillota</taxon>
        <taxon>Bacilli</taxon>
        <taxon>Bacillales</taxon>
        <taxon>Paenibacillaceae</taxon>
        <taxon>Paenibacillus</taxon>
    </lineage>
</organism>
<dbReference type="SMART" id="SM00448">
    <property type="entry name" value="REC"/>
    <property type="match status" value="1"/>
</dbReference>
<dbReference type="InterPro" id="IPR009057">
    <property type="entry name" value="Homeodomain-like_sf"/>
</dbReference>
<sequence>MTIKILLVDDERIDLEWLRRRVVGSGLPLEVVGTANSGFEALEILRNDKVDLLLSDIRMPIMTGMEFARKAKEINAQIKIVFISGHEDFGYAKEALALHASDYLLKPVDDDELVLVLCKLCNEVIQEREKIKSEGEMLSLASQALLLRWLSGRASEYEQIDKHMCQLIKPLVNNGAAVAVIEIDDVDWKMSNMSVEERHQFSGKMMRFIAAFIAENGLGTIIASHSYYRFIILAKGTDEENNILFEELILAVASSFPLTVTIGCGKFTEEWELLPESYHQAEVALEAKWLVGKNRLIRDVNKHPSGTKVAKNIDVTVDLMLTAILSYDLVAIDDCLLQIFGYDHLLQRSDEVYNLIIRITSKLHADLQQLDENLYELLEWESHQPAILFQFETVDDILSWLRRRFFELSEMLFAKRSKINRKLIDDILNYIKERIELKVTLKEVAAHFGFSPNYLGHLFKEETGINFSDALIDLRMKRVCELLINPSLKIYEIAERVGYKNIIYFNRQFKQTSGMSPGEYRKKHNI</sequence>
<keyword evidence="3" id="KW-0804">Transcription</keyword>
<comment type="caution">
    <text evidence="7">The sequence shown here is derived from an EMBL/GenBank/DDBJ whole genome shotgun (WGS) entry which is preliminary data.</text>
</comment>
<dbReference type="OrthoDB" id="2666291at2"/>
<dbReference type="Proteomes" id="UP000279446">
    <property type="component" value="Unassembled WGS sequence"/>
</dbReference>
<dbReference type="Pfam" id="PF12833">
    <property type="entry name" value="HTH_18"/>
    <property type="match status" value="1"/>
</dbReference>
<evidence type="ECO:0000256" key="3">
    <source>
        <dbReference type="ARBA" id="ARBA00023163"/>
    </source>
</evidence>
<evidence type="ECO:0000256" key="1">
    <source>
        <dbReference type="ARBA" id="ARBA00023015"/>
    </source>
</evidence>
<dbReference type="PROSITE" id="PS00041">
    <property type="entry name" value="HTH_ARAC_FAMILY_1"/>
    <property type="match status" value="1"/>
</dbReference>
<keyword evidence="4" id="KW-0597">Phosphoprotein</keyword>
<evidence type="ECO:0000259" key="6">
    <source>
        <dbReference type="PROSITE" id="PS50110"/>
    </source>
</evidence>
<feature type="domain" description="Response regulatory" evidence="6">
    <location>
        <begin position="4"/>
        <end position="121"/>
    </location>
</feature>
<dbReference type="InterPro" id="IPR018060">
    <property type="entry name" value="HTH_AraC"/>
</dbReference>
<evidence type="ECO:0000313" key="8">
    <source>
        <dbReference type="Proteomes" id="UP000279446"/>
    </source>
</evidence>
<proteinExistence type="predicted"/>
<dbReference type="Gene3D" id="1.10.10.60">
    <property type="entry name" value="Homeodomain-like"/>
    <property type="match status" value="2"/>
</dbReference>
<name>A0A433XZ18_9BACL</name>
<evidence type="ECO:0000259" key="5">
    <source>
        <dbReference type="PROSITE" id="PS01124"/>
    </source>
</evidence>
<evidence type="ECO:0000256" key="4">
    <source>
        <dbReference type="PROSITE-ProRule" id="PRU00169"/>
    </source>
</evidence>
<dbReference type="Pfam" id="PF17853">
    <property type="entry name" value="GGDEF_2"/>
    <property type="match status" value="1"/>
</dbReference>
<feature type="modified residue" description="4-aspartylphosphate" evidence="4">
    <location>
        <position position="56"/>
    </location>
</feature>
<gene>
    <name evidence="7" type="ORF">EJP82_25305</name>
</gene>
<dbReference type="PROSITE" id="PS01124">
    <property type="entry name" value="HTH_ARAC_FAMILY_2"/>
    <property type="match status" value="1"/>
</dbReference>
<dbReference type="Pfam" id="PF00072">
    <property type="entry name" value="Response_reg"/>
    <property type="match status" value="1"/>
</dbReference>
<keyword evidence="8" id="KW-1185">Reference proteome</keyword>
<dbReference type="InterPro" id="IPR020449">
    <property type="entry name" value="Tscrpt_reg_AraC-type_HTH"/>
</dbReference>
<dbReference type="PRINTS" id="PR00032">
    <property type="entry name" value="HTHARAC"/>
</dbReference>
<dbReference type="InterPro" id="IPR018062">
    <property type="entry name" value="HTH_AraC-typ_CS"/>
</dbReference>
<dbReference type="InterPro" id="IPR041522">
    <property type="entry name" value="CdaR_GGDEF"/>
</dbReference>